<feature type="compositionally biased region" description="Acidic residues" evidence="1">
    <location>
        <begin position="467"/>
        <end position="483"/>
    </location>
</feature>
<protein>
    <submittedName>
        <fullName evidence="2">Uncharacterized protein</fullName>
    </submittedName>
</protein>
<gene>
    <name evidence="2" type="ORF">BG006_006283</name>
</gene>
<sequence>MSMSVTLNDGPGAPNARPANDAGHRYAKHHQGSGLPSTSTSLLRDYQGQYPYSGHASYDRLANGTSPPHPHFEGSNDGLSSASTNPLQGFHPQRRVSDNAPSGRRANGESRPFANGQEFNGGPSTTIRPQRAFHSRRFSNSTNQSSSSRRGPNGRPFSMTLPPPPSPHLYPNVHPLDNPREYPQHTQSHHPQYRQHQSPPEQYRYQSYPNHHLRPTNNENQGSFHSAPPNDHDALLRFGAFEHTIQERESQDRRPHQNRTYSQNSILKQTDEAPMEGFSGSQGHRLNMADPDSSMVPDYGVGPSEPPPRNDTFTSSYHGQSHENGRSNNAEPFNNDVDINSDAETHSDVTRSTKRHKASASADTKGKGRVDAGSPKSVNMDIIYETGRLDPTQKKKKGRPLGSKNKPKTDAERSKPKEPKVPKPKEPKAPKPKKSEKFSKFKDKSVNASKPSEDSNHRADKRPREPETEDEVGQLEGQDDMEAEPEKTPPPSNSGSPGGCGPNGGPGGSGGSGGPPGGPGNANNSAIGSTGPPPGPPSNPDNPDEPGSPGGTVDTSDDGPQDNGYRYRGVGTAGDTDTTPPGSPTRRDLVSAPLIAQNQLQAFTDFMNGHARSGAVFNAWRGIVCFDCRNLLQFQQFCNMFSATFGCSARASVKNFLPYDKFELRIKFTFHWTQDHVNKLSRVLQEVRTLERLDLQLCTAAEFNASRRNSPTKASKVTRTTCCTSQLMNLISDNPNIKEVRLRGVRTFFIRDFIHVPDMRRLRVLEMDVDAWEPPTEPEGRNVKLKKYCKRYDKVLSSLRGLEMMVLHCPSASGAFVSHLKKMQPAMYILAHTKNLQRQGPRIQHGGFLIRLKARGTASTFEIGRLDANGNMTDVHAVFTNSDHTCLRSWFTDSCVPESSPFRGLFDHATLWSKVERLTMTGHLPVWCMNALRARRNQDQMTQIHGMALQNMTVNRNWWGHFLNLLATLHLQIFVMRDCAFPGNKAGASEVPTNWSRLFDVVGQQGQVAGLGLVNIDFGDGGEVLMREFWNLVDEREIHEQNAEGQAVPVLRPRWGALTWVDISGSLNTNMVHGPFQDSREAHGFEDVRIMDLDPDHIID</sequence>
<feature type="region of interest" description="Disordered" evidence="1">
    <location>
        <begin position="54"/>
        <end position="233"/>
    </location>
</feature>
<feature type="region of interest" description="Disordered" evidence="1">
    <location>
        <begin position="247"/>
        <end position="588"/>
    </location>
</feature>
<name>A0A9P5SUP6_9FUNG</name>
<dbReference type="AlphaFoldDB" id="A0A9P5SUP6"/>
<feature type="compositionally biased region" description="Basic and acidic residues" evidence="1">
    <location>
        <begin position="407"/>
        <end position="466"/>
    </location>
</feature>
<feature type="compositionally biased region" description="Low complexity" evidence="1">
    <location>
        <begin position="138"/>
        <end position="160"/>
    </location>
</feature>
<evidence type="ECO:0000313" key="3">
    <source>
        <dbReference type="Proteomes" id="UP000696485"/>
    </source>
</evidence>
<evidence type="ECO:0000313" key="2">
    <source>
        <dbReference type="EMBL" id="KAF9337105.1"/>
    </source>
</evidence>
<dbReference type="EMBL" id="JAAAUY010000037">
    <property type="protein sequence ID" value="KAF9337105.1"/>
    <property type="molecule type" value="Genomic_DNA"/>
</dbReference>
<feature type="compositionally biased region" description="Low complexity" evidence="1">
    <location>
        <begin position="568"/>
        <end position="580"/>
    </location>
</feature>
<evidence type="ECO:0000256" key="1">
    <source>
        <dbReference type="SAM" id="MobiDB-lite"/>
    </source>
</evidence>
<proteinExistence type="predicted"/>
<organism evidence="2 3">
    <name type="scientific">Podila minutissima</name>
    <dbReference type="NCBI Taxonomy" id="64525"/>
    <lineage>
        <taxon>Eukaryota</taxon>
        <taxon>Fungi</taxon>
        <taxon>Fungi incertae sedis</taxon>
        <taxon>Mucoromycota</taxon>
        <taxon>Mortierellomycotina</taxon>
        <taxon>Mortierellomycetes</taxon>
        <taxon>Mortierellales</taxon>
        <taxon>Mortierellaceae</taxon>
        <taxon>Podila</taxon>
    </lineage>
</organism>
<feature type="compositionally biased region" description="Polar residues" evidence="1">
    <location>
        <begin position="194"/>
        <end position="224"/>
    </location>
</feature>
<feature type="compositionally biased region" description="Polar residues" evidence="1">
    <location>
        <begin position="258"/>
        <end position="268"/>
    </location>
</feature>
<reference evidence="2" key="1">
    <citation type="journal article" date="2020" name="Fungal Divers.">
        <title>Resolving the Mortierellaceae phylogeny through synthesis of multi-gene phylogenetics and phylogenomics.</title>
        <authorList>
            <person name="Vandepol N."/>
            <person name="Liber J."/>
            <person name="Desiro A."/>
            <person name="Na H."/>
            <person name="Kennedy M."/>
            <person name="Barry K."/>
            <person name="Grigoriev I.V."/>
            <person name="Miller A.N."/>
            <person name="O'Donnell K."/>
            <person name="Stajich J.E."/>
            <person name="Bonito G."/>
        </authorList>
    </citation>
    <scope>NUCLEOTIDE SEQUENCE</scope>
    <source>
        <strain evidence="2">NVP1</strain>
    </source>
</reference>
<feature type="region of interest" description="Disordered" evidence="1">
    <location>
        <begin position="1"/>
        <end position="42"/>
    </location>
</feature>
<comment type="caution">
    <text evidence="2">The sequence shown here is derived from an EMBL/GenBank/DDBJ whole genome shotgun (WGS) entry which is preliminary data.</text>
</comment>
<feature type="compositionally biased region" description="Pro residues" evidence="1">
    <location>
        <begin position="531"/>
        <end position="540"/>
    </location>
</feature>
<accession>A0A9P5SUP6</accession>
<dbReference type="Proteomes" id="UP000696485">
    <property type="component" value="Unassembled WGS sequence"/>
</dbReference>
<feature type="compositionally biased region" description="Gly residues" evidence="1">
    <location>
        <begin position="496"/>
        <end position="515"/>
    </location>
</feature>
<keyword evidence="3" id="KW-1185">Reference proteome</keyword>
<feature type="compositionally biased region" description="Low complexity" evidence="1">
    <location>
        <begin position="32"/>
        <end position="42"/>
    </location>
</feature>
<feature type="compositionally biased region" description="Polar residues" evidence="1">
    <location>
        <begin position="77"/>
        <end position="87"/>
    </location>
</feature>